<evidence type="ECO:0000313" key="1">
    <source>
        <dbReference type="EMBL" id="GFB24506.1"/>
    </source>
</evidence>
<dbReference type="InterPro" id="IPR021109">
    <property type="entry name" value="Peptidase_aspartic_dom_sf"/>
</dbReference>
<reference evidence="1" key="1">
    <citation type="journal article" date="2019" name="Sci. Rep.">
        <title>Draft genome of Tanacetum cinerariifolium, the natural source of mosquito coil.</title>
        <authorList>
            <person name="Yamashiro T."/>
            <person name="Shiraishi A."/>
            <person name="Satake H."/>
            <person name="Nakayama K."/>
        </authorList>
    </citation>
    <scope>NUCLEOTIDE SEQUENCE</scope>
</reference>
<dbReference type="AlphaFoldDB" id="A0A699L3H8"/>
<keyword evidence="1" id="KW-0548">Nucleotidyltransferase</keyword>
<dbReference type="EMBL" id="BKCJ010584028">
    <property type="protein sequence ID" value="GFB24506.1"/>
    <property type="molecule type" value="Genomic_DNA"/>
</dbReference>
<feature type="non-terminal residue" evidence="1">
    <location>
        <position position="384"/>
    </location>
</feature>
<dbReference type="Gene3D" id="2.40.70.10">
    <property type="entry name" value="Acid Proteases"/>
    <property type="match status" value="1"/>
</dbReference>
<protein>
    <submittedName>
        <fullName evidence="1">Reverse transcriptase domain-containing protein</fullName>
    </submittedName>
</protein>
<organism evidence="1">
    <name type="scientific">Tanacetum cinerariifolium</name>
    <name type="common">Dalmatian daisy</name>
    <name type="synonym">Chrysanthemum cinerariifolium</name>
    <dbReference type="NCBI Taxonomy" id="118510"/>
    <lineage>
        <taxon>Eukaryota</taxon>
        <taxon>Viridiplantae</taxon>
        <taxon>Streptophyta</taxon>
        <taxon>Embryophyta</taxon>
        <taxon>Tracheophyta</taxon>
        <taxon>Spermatophyta</taxon>
        <taxon>Magnoliopsida</taxon>
        <taxon>eudicotyledons</taxon>
        <taxon>Gunneridae</taxon>
        <taxon>Pentapetalae</taxon>
        <taxon>asterids</taxon>
        <taxon>campanulids</taxon>
        <taxon>Asterales</taxon>
        <taxon>Asteraceae</taxon>
        <taxon>Asteroideae</taxon>
        <taxon>Anthemideae</taxon>
        <taxon>Anthemidinae</taxon>
        <taxon>Tanacetum</taxon>
    </lineage>
</organism>
<proteinExistence type="predicted"/>
<name>A0A699L3H8_TANCI</name>
<sequence length="384" mass="43775">MMKFYFPVDFVVLDFIANPRVPLILGRPFLSIAHAIIDVCEGEIILRHEKQSLTLNCVDTPSILHNNFESLNKIDLIDVGEKGDILFLERLLSEDLFPLHLINPNQAQSSIKEHEHSFSIGYEHFSTTLVTELDEVAESSIKNLVPIPHECDVTSDNESESKVPNKDDSSSFTTFLNPLFNYSDDFTSNDNKSIHEDDVPIEESKVCSNLLFDGDEINSDELESPVESNFDESLSNHDTVKFDHLEEPLMPIRIAEEERIRRERAEYIIRIEMLFTINPCPRPTVNANTIVESFPSPLIPVQDNDSQREEIDIVTNMDELLPSGFENDDSKGEIDIVEELQPPDAEFDFEPDAEEEISIVMNDNDEFECLDPRDEIDVSTNIKD</sequence>
<keyword evidence="1" id="KW-0695">RNA-directed DNA polymerase</keyword>
<gene>
    <name evidence="1" type="ORF">Tci_696477</name>
</gene>
<keyword evidence="1" id="KW-0808">Transferase</keyword>
<dbReference type="PANTHER" id="PTHR33067">
    <property type="entry name" value="RNA-DIRECTED DNA POLYMERASE-RELATED"/>
    <property type="match status" value="1"/>
</dbReference>
<dbReference type="GO" id="GO:0003964">
    <property type="term" value="F:RNA-directed DNA polymerase activity"/>
    <property type="evidence" value="ECO:0007669"/>
    <property type="project" value="UniProtKB-KW"/>
</dbReference>
<comment type="caution">
    <text evidence="1">The sequence shown here is derived from an EMBL/GenBank/DDBJ whole genome shotgun (WGS) entry which is preliminary data.</text>
</comment>
<accession>A0A699L3H8</accession>